<gene>
    <name evidence="2" type="ORF">SLS55_007203</name>
</gene>
<evidence type="ECO:0000313" key="2">
    <source>
        <dbReference type="EMBL" id="KAL0258032.1"/>
    </source>
</evidence>
<keyword evidence="3" id="KW-1185">Reference proteome</keyword>
<protein>
    <submittedName>
        <fullName evidence="2">Uncharacterized protein</fullName>
    </submittedName>
</protein>
<reference evidence="2 3" key="1">
    <citation type="submission" date="2024-02" db="EMBL/GenBank/DDBJ databases">
        <title>De novo assembly and annotation of 12 fungi associated with fruit tree decline syndrome in Ontario, Canada.</title>
        <authorList>
            <person name="Sulman M."/>
            <person name="Ellouze W."/>
            <person name="Ilyukhin E."/>
        </authorList>
    </citation>
    <scope>NUCLEOTIDE SEQUENCE [LARGE SCALE GENOMIC DNA]</scope>
    <source>
        <strain evidence="2 3">FDS-637</strain>
    </source>
</reference>
<accession>A0ABR3CBM3</accession>
<dbReference type="Proteomes" id="UP001430584">
    <property type="component" value="Unassembled WGS sequence"/>
</dbReference>
<evidence type="ECO:0000256" key="1">
    <source>
        <dbReference type="SAM" id="SignalP"/>
    </source>
</evidence>
<keyword evidence="1" id="KW-0732">Signal</keyword>
<evidence type="ECO:0000313" key="3">
    <source>
        <dbReference type="Proteomes" id="UP001430584"/>
    </source>
</evidence>
<comment type="caution">
    <text evidence="2">The sequence shown here is derived from an EMBL/GenBank/DDBJ whole genome shotgun (WGS) entry which is preliminary data.</text>
</comment>
<dbReference type="EMBL" id="JAJVCZ030000007">
    <property type="protein sequence ID" value="KAL0258032.1"/>
    <property type="molecule type" value="Genomic_DNA"/>
</dbReference>
<dbReference type="RefSeq" id="XP_066631061.1">
    <property type="nucleotide sequence ID" value="XM_066778624.1"/>
</dbReference>
<sequence length="345" mass="37373">MRSTTVSAAAALSLALRASAQSSDESWIDNYKFGNMFYTGPTSGGAVITKATYTMAPPEIPCGYATGGSVNEELALWIGAQPNPTGKDVLQLSFVQPLINWAPDQQATGCDSTNENWCIAASAYHPSGQVSQTYQPVAPGTSLDFEIAVDEASTNITQKVWNGGKLISEQSDNPGMKLEVFYSGNECYGADCGTLQGYSWKNVTVHLDQADEAFGNTLSLTGASSDGFSTSDGGKTWHADEIKINEDYFYQDGSKTECSSSSIRNILSSESEDPKVEVFSHARSLGTPKTDGSKVATVTIDLLQQRFQGVSSWTWSLKYEECSHYFLDSMVMNEVEDNELVVKYV</sequence>
<proteinExistence type="predicted"/>
<dbReference type="GeneID" id="92011288"/>
<organism evidence="2 3">
    <name type="scientific">Diplodia seriata</name>
    <dbReference type="NCBI Taxonomy" id="420778"/>
    <lineage>
        <taxon>Eukaryota</taxon>
        <taxon>Fungi</taxon>
        <taxon>Dikarya</taxon>
        <taxon>Ascomycota</taxon>
        <taxon>Pezizomycotina</taxon>
        <taxon>Dothideomycetes</taxon>
        <taxon>Dothideomycetes incertae sedis</taxon>
        <taxon>Botryosphaeriales</taxon>
        <taxon>Botryosphaeriaceae</taxon>
        <taxon>Diplodia</taxon>
    </lineage>
</organism>
<feature type="chain" id="PRO_5045516377" evidence="1">
    <location>
        <begin position="21"/>
        <end position="345"/>
    </location>
</feature>
<name>A0ABR3CBM3_9PEZI</name>
<feature type="signal peptide" evidence="1">
    <location>
        <begin position="1"/>
        <end position="20"/>
    </location>
</feature>